<dbReference type="HOGENOM" id="CLU_2809810_0_0_5"/>
<dbReference type="EMBL" id="AOSK01000021">
    <property type="protein sequence ID" value="EYD77908.1"/>
    <property type="molecule type" value="Genomic_DNA"/>
</dbReference>
<evidence type="ECO:0000313" key="1">
    <source>
        <dbReference type="EMBL" id="EYD77908.1"/>
    </source>
</evidence>
<organism evidence="1 2">
    <name type="scientific">Rubellimicrobium mesophilum DSM 19309</name>
    <dbReference type="NCBI Taxonomy" id="442562"/>
    <lineage>
        <taxon>Bacteria</taxon>
        <taxon>Pseudomonadati</taxon>
        <taxon>Pseudomonadota</taxon>
        <taxon>Alphaproteobacteria</taxon>
        <taxon>Rhodobacterales</taxon>
        <taxon>Roseobacteraceae</taxon>
        <taxon>Rubellimicrobium</taxon>
    </lineage>
</organism>
<keyword evidence="2" id="KW-1185">Reference proteome</keyword>
<dbReference type="AlphaFoldDB" id="A0A017HUR7"/>
<accession>A0A017HUR7</accession>
<evidence type="ECO:0000313" key="2">
    <source>
        <dbReference type="Proteomes" id="UP000019666"/>
    </source>
</evidence>
<comment type="caution">
    <text evidence="1">The sequence shown here is derived from an EMBL/GenBank/DDBJ whole genome shotgun (WGS) entry which is preliminary data.</text>
</comment>
<gene>
    <name evidence="1" type="ORF">Rumeso_00635</name>
</gene>
<protein>
    <submittedName>
        <fullName evidence="1">Uncharacterized protein</fullName>
    </submittedName>
</protein>
<dbReference type="STRING" id="442562.Rumeso_00635"/>
<reference evidence="1 2" key="1">
    <citation type="submission" date="2013-02" db="EMBL/GenBank/DDBJ databases">
        <authorList>
            <person name="Fiebig A."/>
            <person name="Goeker M."/>
            <person name="Klenk H.-P.P."/>
        </authorList>
    </citation>
    <scope>NUCLEOTIDE SEQUENCE [LARGE SCALE GENOMIC DNA]</scope>
    <source>
        <strain evidence="1 2">DSM 19309</strain>
    </source>
</reference>
<name>A0A017HUR7_9RHOB</name>
<proteinExistence type="predicted"/>
<sequence length="67" mass="6734">MLVVAPPWDGGAEQVVETAGGRVVGPGSAPFSVLATGATPAAYELAGAWLVLDPAVLEILCGNKDTR</sequence>
<dbReference type="Proteomes" id="UP000019666">
    <property type="component" value="Unassembled WGS sequence"/>
</dbReference>